<feature type="transmembrane region" description="Helical" evidence="10">
    <location>
        <begin position="418"/>
        <end position="435"/>
    </location>
</feature>
<evidence type="ECO:0000256" key="10">
    <source>
        <dbReference type="SAM" id="Phobius"/>
    </source>
</evidence>
<dbReference type="SUPFAM" id="SSF81340">
    <property type="entry name" value="Clc chloride channel"/>
    <property type="match status" value="1"/>
</dbReference>
<evidence type="ECO:0000256" key="5">
    <source>
        <dbReference type="ARBA" id="ARBA00023065"/>
    </source>
</evidence>
<keyword evidence="3 10" id="KW-0812">Transmembrane</keyword>
<evidence type="ECO:0000256" key="7">
    <source>
        <dbReference type="ARBA" id="ARBA00023173"/>
    </source>
</evidence>
<dbReference type="InterPro" id="IPR001807">
    <property type="entry name" value="ClC"/>
</dbReference>
<comment type="caution">
    <text evidence="11">The sequence shown here is derived from an EMBL/GenBank/DDBJ whole genome shotgun (WGS) entry which is preliminary data.</text>
</comment>
<name>A0A2T0QWY0_9ACTN</name>
<dbReference type="PANTHER" id="PTHR43427:SF6">
    <property type="entry name" value="CHLORIDE CHANNEL PROTEIN CLC-E"/>
    <property type="match status" value="1"/>
</dbReference>
<proteinExistence type="predicted"/>
<evidence type="ECO:0000256" key="1">
    <source>
        <dbReference type="ARBA" id="ARBA00004141"/>
    </source>
</evidence>
<feature type="transmembrane region" description="Helical" evidence="10">
    <location>
        <begin position="249"/>
        <end position="269"/>
    </location>
</feature>
<feature type="transmembrane region" description="Helical" evidence="10">
    <location>
        <begin position="352"/>
        <end position="371"/>
    </location>
</feature>
<evidence type="ECO:0000256" key="4">
    <source>
        <dbReference type="ARBA" id="ARBA00022989"/>
    </source>
</evidence>
<dbReference type="GO" id="GO:0034707">
    <property type="term" value="C:chloride channel complex"/>
    <property type="evidence" value="ECO:0007669"/>
    <property type="project" value="UniProtKB-KW"/>
</dbReference>
<dbReference type="PRINTS" id="PR00762">
    <property type="entry name" value="CLCHANNEL"/>
</dbReference>
<evidence type="ECO:0000256" key="8">
    <source>
        <dbReference type="ARBA" id="ARBA00023214"/>
    </source>
</evidence>
<dbReference type="PANTHER" id="PTHR43427">
    <property type="entry name" value="CHLORIDE CHANNEL PROTEIN CLC-E"/>
    <property type="match status" value="1"/>
</dbReference>
<keyword evidence="6 10" id="KW-0472">Membrane</keyword>
<evidence type="ECO:0000256" key="3">
    <source>
        <dbReference type="ARBA" id="ARBA00022692"/>
    </source>
</evidence>
<evidence type="ECO:0000256" key="9">
    <source>
        <dbReference type="ARBA" id="ARBA00023303"/>
    </source>
</evidence>
<gene>
    <name evidence="11" type="ORF">CLV37_11836</name>
</gene>
<reference evidence="11 12" key="1">
    <citation type="submission" date="2018-03" db="EMBL/GenBank/DDBJ databases">
        <title>Genomic Encyclopedia of Archaeal and Bacterial Type Strains, Phase II (KMG-II): from individual species to whole genera.</title>
        <authorList>
            <person name="Goeker M."/>
        </authorList>
    </citation>
    <scope>NUCLEOTIDE SEQUENCE [LARGE SCALE GENOMIC DNA]</scope>
    <source>
        <strain evidence="11 12">DSM 19711</strain>
    </source>
</reference>
<evidence type="ECO:0000256" key="2">
    <source>
        <dbReference type="ARBA" id="ARBA00022448"/>
    </source>
</evidence>
<keyword evidence="9" id="KW-0407">Ion channel</keyword>
<protein>
    <submittedName>
        <fullName evidence="11">CIC family chloride channel protein</fullName>
    </submittedName>
</protein>
<dbReference type="EMBL" id="PVZF01000018">
    <property type="protein sequence ID" value="PRY10066.1"/>
    <property type="molecule type" value="Genomic_DNA"/>
</dbReference>
<dbReference type="GO" id="GO:0005254">
    <property type="term" value="F:chloride channel activity"/>
    <property type="evidence" value="ECO:0007669"/>
    <property type="project" value="UniProtKB-KW"/>
</dbReference>
<keyword evidence="5" id="KW-0406">Ion transport</keyword>
<organism evidence="11 12">
    <name type="scientific">Kineococcus rhizosphaerae</name>
    <dbReference type="NCBI Taxonomy" id="559628"/>
    <lineage>
        <taxon>Bacteria</taxon>
        <taxon>Bacillati</taxon>
        <taxon>Actinomycetota</taxon>
        <taxon>Actinomycetes</taxon>
        <taxon>Kineosporiales</taxon>
        <taxon>Kineosporiaceae</taxon>
        <taxon>Kineococcus</taxon>
    </lineage>
</organism>
<dbReference type="InterPro" id="IPR014743">
    <property type="entry name" value="Cl-channel_core"/>
</dbReference>
<feature type="transmembrane region" description="Helical" evidence="10">
    <location>
        <begin position="35"/>
        <end position="60"/>
    </location>
</feature>
<dbReference type="OrthoDB" id="9767361at2"/>
<keyword evidence="12" id="KW-1185">Reference proteome</keyword>
<dbReference type="Gene3D" id="1.10.3080.10">
    <property type="entry name" value="Clc chloride channel"/>
    <property type="match status" value="1"/>
</dbReference>
<dbReference type="Proteomes" id="UP000238083">
    <property type="component" value="Unassembled WGS sequence"/>
</dbReference>
<evidence type="ECO:0000313" key="12">
    <source>
        <dbReference type="Proteomes" id="UP000238083"/>
    </source>
</evidence>
<accession>A0A2T0QWY0</accession>
<feature type="transmembrane region" description="Helical" evidence="10">
    <location>
        <begin position="178"/>
        <end position="203"/>
    </location>
</feature>
<dbReference type="RefSeq" id="WP_106215404.1">
    <property type="nucleotide sequence ID" value="NZ_PVZF01000018.1"/>
</dbReference>
<keyword evidence="2" id="KW-0813">Transport</keyword>
<feature type="transmembrane region" description="Helical" evidence="10">
    <location>
        <begin position="81"/>
        <end position="100"/>
    </location>
</feature>
<keyword evidence="8" id="KW-0868">Chloride</keyword>
<dbReference type="CDD" id="cd01031">
    <property type="entry name" value="EriC"/>
    <property type="match status" value="1"/>
</dbReference>
<feature type="transmembrane region" description="Helical" evidence="10">
    <location>
        <begin position="383"/>
        <end position="406"/>
    </location>
</feature>
<evidence type="ECO:0000256" key="6">
    <source>
        <dbReference type="ARBA" id="ARBA00023136"/>
    </source>
</evidence>
<comment type="subcellular location">
    <subcellularLocation>
        <location evidence="1">Membrane</location>
        <topology evidence="1">Multi-pass membrane protein</topology>
    </subcellularLocation>
</comment>
<keyword evidence="4 10" id="KW-1133">Transmembrane helix</keyword>
<keyword evidence="7" id="KW-0869">Chloride channel</keyword>
<dbReference type="InterPro" id="IPR050368">
    <property type="entry name" value="ClC-type_chloride_channel"/>
</dbReference>
<sequence>MHPDRTLRWLRSTFTGWQRPTSHPVDDTGEGAESLVGFALAAACVGALTGLTAATFRLLLTDASDVRERLATRAHDLGVPGAVLVVAGCAAATALAAALVRRVEPHAEGSGIPHVQAVVRGRTEPGRFRVLPVKYVGGLLSIGSGLALGREGPSVQMGSTVAVIVASATRRSRQDLRLLVAAGAAAGLATAFNAPIAGGVFVLEELLKSFHPRATIATLVSSAAGFAVAFPLVHGDPEFAVPPLDDPRLVGAGWVLAVGVLTGVLGVLYNRAVMTGLRLADSSRWPAEARAALVGAAVGGLVWSAPQVVGGGDGLTQDALLGRGSLAAVGCLLLVRFVLGVVSYAAGTPGGLFAPMLVLGSESGLLVGIVGTHLAPGSTPPPAALAVVGMAAFFTSTVHTPVTGLVLATELSGSTNQLFPMLGACAVAMLVAVGLRSRPIYELLTDRAARPSPEAGGRRAQERRQDV</sequence>
<feature type="transmembrane region" description="Helical" evidence="10">
    <location>
        <begin position="326"/>
        <end position="346"/>
    </location>
</feature>
<feature type="transmembrane region" description="Helical" evidence="10">
    <location>
        <begin position="215"/>
        <end position="234"/>
    </location>
</feature>
<dbReference type="Pfam" id="PF00654">
    <property type="entry name" value="Voltage_CLC"/>
    <property type="match status" value="1"/>
</dbReference>
<evidence type="ECO:0000313" key="11">
    <source>
        <dbReference type="EMBL" id="PRY10066.1"/>
    </source>
</evidence>
<dbReference type="AlphaFoldDB" id="A0A2T0QWY0"/>